<dbReference type="SMART" id="SM00382">
    <property type="entry name" value="AAA"/>
    <property type="match status" value="1"/>
</dbReference>
<feature type="transmembrane region" description="Helical" evidence="8">
    <location>
        <begin position="895"/>
        <end position="914"/>
    </location>
</feature>
<reference evidence="10 11" key="1">
    <citation type="journal article" date="2015" name="Genome Biol. Evol.">
        <title>Comparative Genomics of a Bacterivorous Green Alga Reveals Evolutionary Causalities and Consequences of Phago-Mixotrophic Mode of Nutrition.</title>
        <authorList>
            <person name="Burns J.A."/>
            <person name="Paasch A."/>
            <person name="Narechania A."/>
            <person name="Kim E."/>
        </authorList>
    </citation>
    <scope>NUCLEOTIDE SEQUENCE [LARGE SCALE GENOMIC DNA]</scope>
    <source>
        <strain evidence="10 11">PLY_AMNH</strain>
    </source>
</reference>
<dbReference type="GO" id="GO:0005524">
    <property type="term" value="F:ATP binding"/>
    <property type="evidence" value="ECO:0007669"/>
    <property type="project" value="UniProtKB-KW"/>
</dbReference>
<evidence type="ECO:0000256" key="7">
    <source>
        <dbReference type="ARBA" id="ARBA00023136"/>
    </source>
</evidence>
<feature type="transmembrane region" description="Helical" evidence="8">
    <location>
        <begin position="836"/>
        <end position="861"/>
    </location>
</feature>
<dbReference type="EMBL" id="LGRX02034385">
    <property type="protein sequence ID" value="KAK3237958.1"/>
    <property type="molecule type" value="Genomic_DNA"/>
</dbReference>
<evidence type="ECO:0000256" key="2">
    <source>
        <dbReference type="ARBA" id="ARBA00022448"/>
    </source>
</evidence>
<dbReference type="InterPro" id="IPR027417">
    <property type="entry name" value="P-loop_NTPase"/>
</dbReference>
<organism evidence="10 11">
    <name type="scientific">Cymbomonas tetramitiformis</name>
    <dbReference type="NCBI Taxonomy" id="36881"/>
    <lineage>
        <taxon>Eukaryota</taxon>
        <taxon>Viridiplantae</taxon>
        <taxon>Chlorophyta</taxon>
        <taxon>Pyramimonadophyceae</taxon>
        <taxon>Pyramimonadales</taxon>
        <taxon>Pyramimonadaceae</taxon>
        <taxon>Cymbomonas</taxon>
    </lineage>
</organism>
<evidence type="ECO:0000313" key="10">
    <source>
        <dbReference type="EMBL" id="KAK3237958.1"/>
    </source>
</evidence>
<proteinExistence type="predicted"/>
<feature type="non-terminal residue" evidence="10">
    <location>
        <position position="1"/>
    </location>
</feature>
<dbReference type="InterPro" id="IPR013525">
    <property type="entry name" value="ABC2_TM"/>
</dbReference>
<evidence type="ECO:0000256" key="8">
    <source>
        <dbReference type="SAM" id="Phobius"/>
    </source>
</evidence>
<feature type="transmembrane region" description="Helical" evidence="8">
    <location>
        <begin position="799"/>
        <end position="824"/>
    </location>
</feature>
<dbReference type="InterPro" id="IPR050352">
    <property type="entry name" value="ABCG_transporters"/>
</dbReference>
<feature type="transmembrane region" description="Helical" evidence="8">
    <location>
        <begin position="952"/>
        <end position="973"/>
    </location>
</feature>
<feature type="transmembrane region" description="Helical" evidence="8">
    <location>
        <begin position="238"/>
        <end position="258"/>
    </location>
</feature>
<dbReference type="InterPro" id="IPR017871">
    <property type="entry name" value="ABC_transporter-like_CS"/>
</dbReference>
<dbReference type="GO" id="GO:0016020">
    <property type="term" value="C:membrane"/>
    <property type="evidence" value="ECO:0007669"/>
    <property type="project" value="UniProtKB-SubCell"/>
</dbReference>
<feature type="transmembrane region" description="Helical" evidence="8">
    <location>
        <begin position="127"/>
        <end position="150"/>
    </location>
</feature>
<feature type="domain" description="ABC transporter" evidence="9">
    <location>
        <begin position="400"/>
        <end position="637"/>
    </location>
</feature>
<dbReference type="Pfam" id="PF01061">
    <property type="entry name" value="ABC2_membrane"/>
    <property type="match status" value="2"/>
</dbReference>
<dbReference type="AlphaFoldDB" id="A0AAE0BJV2"/>
<feature type="transmembrane region" description="Helical" evidence="8">
    <location>
        <begin position="316"/>
        <end position="340"/>
    </location>
</feature>
<keyword evidence="3 8" id="KW-0812">Transmembrane</keyword>
<dbReference type="PROSITE" id="PS50893">
    <property type="entry name" value="ABC_TRANSPORTER_2"/>
    <property type="match status" value="1"/>
</dbReference>
<dbReference type="PROSITE" id="PS00211">
    <property type="entry name" value="ABC_TRANSPORTER_1"/>
    <property type="match status" value="1"/>
</dbReference>
<feature type="transmembrane region" description="Helical" evidence="8">
    <location>
        <begin position="868"/>
        <end position="889"/>
    </location>
</feature>
<evidence type="ECO:0000256" key="5">
    <source>
        <dbReference type="ARBA" id="ARBA00022840"/>
    </source>
</evidence>
<feature type="transmembrane region" description="Helical" evidence="8">
    <location>
        <begin position="726"/>
        <end position="743"/>
    </location>
</feature>
<keyword evidence="4" id="KW-0547">Nucleotide-binding</keyword>
<dbReference type="PANTHER" id="PTHR48041">
    <property type="entry name" value="ABC TRANSPORTER G FAMILY MEMBER 28"/>
    <property type="match status" value="1"/>
</dbReference>
<keyword evidence="2" id="KW-0813">Transport</keyword>
<keyword evidence="7 8" id="KW-0472">Membrane</keyword>
<keyword evidence="11" id="KW-1185">Reference proteome</keyword>
<dbReference type="Proteomes" id="UP001190700">
    <property type="component" value="Unassembled WGS sequence"/>
</dbReference>
<keyword evidence="6 8" id="KW-1133">Transmembrane helix</keyword>
<comment type="caution">
    <text evidence="10">The sequence shown here is derived from an EMBL/GenBank/DDBJ whole genome shotgun (WGS) entry which is preliminary data.</text>
</comment>
<evidence type="ECO:0000313" key="11">
    <source>
        <dbReference type="Proteomes" id="UP001190700"/>
    </source>
</evidence>
<dbReference type="GO" id="GO:0140359">
    <property type="term" value="F:ABC-type transporter activity"/>
    <property type="evidence" value="ECO:0007669"/>
    <property type="project" value="InterPro"/>
</dbReference>
<dbReference type="SUPFAM" id="SSF52540">
    <property type="entry name" value="P-loop containing nucleoside triphosphate hydrolases"/>
    <property type="match status" value="1"/>
</dbReference>
<dbReference type="PANTHER" id="PTHR48041:SF91">
    <property type="entry name" value="ABC TRANSPORTER G FAMILY MEMBER 28"/>
    <property type="match status" value="1"/>
</dbReference>
<feature type="transmembrane region" description="Helical" evidence="8">
    <location>
        <begin position="763"/>
        <end position="787"/>
    </location>
</feature>
<evidence type="ECO:0000256" key="4">
    <source>
        <dbReference type="ARBA" id="ARBA00022741"/>
    </source>
</evidence>
<dbReference type="Gene3D" id="3.40.50.300">
    <property type="entry name" value="P-loop containing nucleotide triphosphate hydrolases"/>
    <property type="match status" value="1"/>
</dbReference>
<gene>
    <name evidence="10" type="ORF">CYMTET_52000</name>
</gene>
<evidence type="ECO:0000256" key="3">
    <source>
        <dbReference type="ARBA" id="ARBA00022692"/>
    </source>
</evidence>
<keyword evidence="5" id="KW-0067">ATP-binding</keyword>
<name>A0AAE0BJV2_9CHLO</name>
<feature type="transmembrane region" description="Helical" evidence="8">
    <location>
        <begin position="170"/>
        <end position="199"/>
    </location>
</feature>
<dbReference type="GO" id="GO:0016887">
    <property type="term" value="F:ATP hydrolysis activity"/>
    <property type="evidence" value="ECO:0007669"/>
    <property type="project" value="InterPro"/>
</dbReference>
<feature type="transmembrane region" description="Helical" evidence="8">
    <location>
        <begin position="94"/>
        <end position="115"/>
    </location>
</feature>
<accession>A0AAE0BJV2</accession>
<evidence type="ECO:0000256" key="6">
    <source>
        <dbReference type="ARBA" id="ARBA00022989"/>
    </source>
</evidence>
<comment type="subcellular location">
    <subcellularLocation>
        <location evidence="1">Membrane</location>
        <topology evidence="1">Multi-pass membrane protein</topology>
    </subcellularLocation>
</comment>
<evidence type="ECO:0000256" key="1">
    <source>
        <dbReference type="ARBA" id="ARBA00004141"/>
    </source>
</evidence>
<evidence type="ECO:0000259" key="9">
    <source>
        <dbReference type="PROSITE" id="PS50893"/>
    </source>
</evidence>
<dbReference type="Pfam" id="PF00005">
    <property type="entry name" value="ABC_tran"/>
    <property type="match status" value="1"/>
</dbReference>
<dbReference type="InterPro" id="IPR003439">
    <property type="entry name" value="ABC_transporter-like_ATP-bd"/>
</dbReference>
<sequence length="980" mass="108493">LSPETADVAGGKFTATEPFKAYDNLKEKCTNVLKNMSFNLRTQQIVQTCEEIGVVGACATNGIAAQRPPLQFRVYILLKRLLRMQGRDKSAAAIHFRSVFFSLTSVTFSLFVLEVEDDKESKVQEFCAMMAVMVLLMMRNAFLTATYALVPARALTYAEGKQKLYDVTDMFITVSFVELFGHALCAPMTYTVVFLIVGWDITNVEQWFRTCVLMAVTQMAGSHIFFFMTSFFKDFATSFSMLMNVFMASCVMGGFFVTEPSIPHLIAWVCRINPQFWSFAGVMLLVFRDRKIECDVSGSGCHQGNDIIEMYGFQDYHMLACQGNLLLLAGLFWVLALWAFRRDYLRTLDKAKGGVEEDDDGTDDGQMLNAIALDKYGSTGDFLALSTQNATSTPTDIACRQYVDVNFEPKAGEKVLDNVSLELKSNTMTALMGPSGAGKTLMLKVIASRPIKGDITAAKFDYTSADNISYIAQDEVLMATEKVEEVLQFACAMLTPHKTQEQRGEVVVKVMRQLKISHIAQTIIGGNVGAGVAVRGCSGGEQRRVSIACAMLKDPSLLVCDEPTSGLDAHIGLEVMQCLKELNQHNTTVVCTIHQPRLSTFKLFDQVALMGHGQMIWRGQPAEMVPAFESLAGCHAGSDENPADFALDCLTPLNLDECKLLKEKFSPPPVAEVPAGAKLYHSAEHMDHSKEGPEASSASFVFRFKRIFVRHLRTTVRNKLALRMKLVLTILYAFILTLPYLGLVRDVADADDIMTRVGSFLNLSLGVFVMTASSVLVFQATASVLATELSNGYYTSLEAYLAIMTVEMIVVSIPIYTIFTLLVYGMMGLRVGFDYYFVGVVVTVIIALCAQATAAAIGIMMEDTAAGLGMFIIVSIAVGAPSCGMLTRIHTIPWYFRWLCYINPIFYHFMTMVLNEYEGRTLRKSASSFSFFSHGDDVVNWFYAYEFTGDRFLNIALLAFETLVVMVCGWRALQGKVSTA</sequence>
<dbReference type="InterPro" id="IPR003593">
    <property type="entry name" value="AAA+_ATPase"/>
</dbReference>
<protein>
    <recommendedName>
        <fullName evidence="9">ABC transporter domain-containing protein</fullName>
    </recommendedName>
</protein>